<accession>A0A401IHF8</accession>
<keyword evidence="6 7" id="KW-0472">Membrane</keyword>
<dbReference type="Pfam" id="PF21082">
    <property type="entry name" value="MS_channel_3rd"/>
    <property type="match status" value="1"/>
</dbReference>
<dbReference type="Gene3D" id="2.30.30.60">
    <property type="match status" value="1"/>
</dbReference>
<dbReference type="GO" id="GO:0005886">
    <property type="term" value="C:plasma membrane"/>
    <property type="evidence" value="ECO:0007669"/>
    <property type="project" value="UniProtKB-SubCell"/>
</dbReference>
<evidence type="ECO:0000256" key="3">
    <source>
        <dbReference type="ARBA" id="ARBA00022475"/>
    </source>
</evidence>
<name>A0A401IHF8_APHSA</name>
<comment type="subcellular location">
    <subcellularLocation>
        <location evidence="1">Cell membrane</location>
        <topology evidence="1">Multi-pass membrane protein</topology>
    </subcellularLocation>
</comment>
<feature type="transmembrane region" description="Helical" evidence="7">
    <location>
        <begin position="272"/>
        <end position="290"/>
    </location>
</feature>
<evidence type="ECO:0000259" key="9">
    <source>
        <dbReference type="Pfam" id="PF21082"/>
    </source>
</evidence>
<dbReference type="InterPro" id="IPR049278">
    <property type="entry name" value="MS_channel_C"/>
</dbReference>
<dbReference type="Pfam" id="PF00924">
    <property type="entry name" value="MS_channel_2nd"/>
    <property type="match status" value="1"/>
</dbReference>
<proteinExistence type="inferred from homology"/>
<keyword evidence="5 7" id="KW-1133">Transmembrane helix</keyword>
<dbReference type="GO" id="GO:0008381">
    <property type="term" value="F:mechanosensitive monoatomic ion channel activity"/>
    <property type="evidence" value="ECO:0007669"/>
    <property type="project" value="InterPro"/>
</dbReference>
<feature type="domain" description="Mechanosensitive ion channel MscS" evidence="8">
    <location>
        <begin position="315"/>
        <end position="380"/>
    </location>
</feature>
<evidence type="ECO:0000256" key="5">
    <source>
        <dbReference type="ARBA" id="ARBA00022989"/>
    </source>
</evidence>
<dbReference type="Proteomes" id="UP000287247">
    <property type="component" value="Unassembled WGS sequence"/>
</dbReference>
<dbReference type="SUPFAM" id="SSF82689">
    <property type="entry name" value="Mechanosensitive channel protein MscS (YggB), C-terminal domain"/>
    <property type="match status" value="1"/>
</dbReference>
<keyword evidence="11" id="KW-1185">Reference proteome</keyword>
<evidence type="ECO:0000256" key="2">
    <source>
        <dbReference type="ARBA" id="ARBA00008017"/>
    </source>
</evidence>
<feature type="transmembrane region" description="Helical" evidence="7">
    <location>
        <begin position="108"/>
        <end position="129"/>
    </location>
</feature>
<dbReference type="Gene3D" id="3.30.70.100">
    <property type="match status" value="1"/>
</dbReference>
<evidence type="ECO:0000259" key="8">
    <source>
        <dbReference type="Pfam" id="PF00924"/>
    </source>
</evidence>
<dbReference type="Gene3D" id="1.10.287.1260">
    <property type="match status" value="1"/>
</dbReference>
<evidence type="ECO:0000313" key="11">
    <source>
        <dbReference type="Proteomes" id="UP000287247"/>
    </source>
</evidence>
<feature type="domain" description="Mechanosensitive ion channel MscS C-terminal" evidence="9">
    <location>
        <begin position="393"/>
        <end position="481"/>
    </location>
</feature>
<comment type="caution">
    <text evidence="10">The sequence shown here is derived from an EMBL/GenBank/DDBJ whole genome shotgun (WGS) entry which is preliminary data.</text>
</comment>
<evidence type="ECO:0000256" key="7">
    <source>
        <dbReference type="SAM" id="Phobius"/>
    </source>
</evidence>
<keyword evidence="3" id="KW-1003">Cell membrane</keyword>
<protein>
    <submittedName>
        <fullName evidence="10">Small-conductance mechanosensitive channel</fullName>
    </submittedName>
</protein>
<dbReference type="SUPFAM" id="SSF56003">
    <property type="entry name" value="Molybdenum cofactor-binding domain"/>
    <property type="match status" value="1"/>
</dbReference>
<feature type="transmembrane region" description="Helical" evidence="7">
    <location>
        <begin position="302"/>
        <end position="327"/>
    </location>
</feature>
<dbReference type="EMBL" id="BDQK01000013">
    <property type="protein sequence ID" value="GBF80727.1"/>
    <property type="molecule type" value="Genomic_DNA"/>
</dbReference>
<evidence type="ECO:0000313" key="10">
    <source>
        <dbReference type="EMBL" id="GBF80727.1"/>
    </source>
</evidence>
<dbReference type="InterPro" id="IPR011066">
    <property type="entry name" value="MscS_channel_C_sf"/>
</dbReference>
<sequence>MLDGQTIFTLKKPLGGISTQNRAKGVNNRLKEFANDEKISIDDIEMYIGDNDGIPLTIISAGSITITTVTEADAKAANMTRSQLSEERLQNIKKAVERYRQERGFLNFIRGIILSIITTFILWICLFITNNTFGKIDQKLKIWGMTYIQPVRIGSFELIRANQLDNVIHSLARILHLGIILGLFILYFPFVLSQFILTRSLAKSFWHYISSTLTTGWQAFIAYLPSLLIIILVIVTACFFLRLSKSFFEELRQETFSLPGFYPEWSLPTSRLVNSGIIVLTAIIVVPLLPGFNSPAFQGISVFLGLLFSLGSTSVISNVVSGTILIYTRAFRVGDYITIGEISGKVLETTLLVTRLLTATNIVISIPNSEIITTSISNWSFSSKELNLPLIVRTPVYLGYEIPWQQAYNALIQAALRTDGIAESPVPFVVQESLNEVYVTYQLSVYINWEYFKEKNFKEYEEARSQLHENIRDCCQEAGIRVFAPSYEADPTNYGPTAITSELEP</sequence>
<dbReference type="AlphaFoldDB" id="A0A401IHF8"/>
<gene>
    <name evidence="10" type="ORF">AsFPU1_2132</name>
</gene>
<feature type="transmembrane region" description="Helical" evidence="7">
    <location>
        <begin position="217"/>
        <end position="243"/>
    </location>
</feature>
<dbReference type="InterPro" id="IPR037165">
    <property type="entry name" value="AldOxase/xan_DH_Mopterin-bd_sf"/>
</dbReference>
<dbReference type="GO" id="GO:0016491">
    <property type="term" value="F:oxidoreductase activity"/>
    <property type="evidence" value="ECO:0007669"/>
    <property type="project" value="InterPro"/>
</dbReference>
<evidence type="ECO:0000256" key="6">
    <source>
        <dbReference type="ARBA" id="ARBA00023136"/>
    </source>
</evidence>
<comment type="similarity">
    <text evidence="2">Belongs to the MscS (TC 1.A.23) family.</text>
</comment>
<evidence type="ECO:0000256" key="4">
    <source>
        <dbReference type="ARBA" id="ARBA00022692"/>
    </source>
</evidence>
<dbReference type="InterPro" id="IPR006685">
    <property type="entry name" value="MscS_channel_2nd"/>
</dbReference>
<organism evidence="10 11">
    <name type="scientific">Aphanothece sacrum FPU1</name>
    <dbReference type="NCBI Taxonomy" id="1920663"/>
    <lineage>
        <taxon>Bacteria</taxon>
        <taxon>Bacillati</taxon>
        <taxon>Cyanobacteriota</taxon>
        <taxon>Cyanophyceae</taxon>
        <taxon>Oscillatoriophycideae</taxon>
        <taxon>Chroococcales</taxon>
        <taxon>Aphanothecaceae</taxon>
        <taxon>Aphanothece</taxon>
    </lineage>
</organism>
<dbReference type="PANTHER" id="PTHR30221">
    <property type="entry name" value="SMALL-CONDUCTANCE MECHANOSENSITIVE CHANNEL"/>
    <property type="match status" value="1"/>
</dbReference>
<dbReference type="InterPro" id="IPR045275">
    <property type="entry name" value="MscS_archaea/bacteria_type"/>
</dbReference>
<reference evidence="11" key="1">
    <citation type="submission" date="2017-05" db="EMBL/GenBank/DDBJ databases">
        <title>Physiological properties and genetic analysis related to exopolysaccharide production of fresh-water unicellular cyanobacterium Aphanothece sacrum, Suizenji Nori, that has been cultured as a food source in Japan.</title>
        <authorList>
            <person name="Kanesaki Y."/>
            <person name="Yoshikawa S."/>
            <person name="Ohki K."/>
        </authorList>
    </citation>
    <scope>NUCLEOTIDE SEQUENCE [LARGE SCALE GENOMIC DNA]</scope>
    <source>
        <strain evidence="11">FPU1</strain>
    </source>
</reference>
<dbReference type="InterPro" id="IPR023408">
    <property type="entry name" value="MscS_beta-dom_sf"/>
</dbReference>
<keyword evidence="4 7" id="KW-0812">Transmembrane</keyword>
<dbReference type="PANTHER" id="PTHR30221:SF18">
    <property type="entry name" value="SLL0590 PROTEIN"/>
    <property type="match status" value="1"/>
</dbReference>
<dbReference type="SUPFAM" id="SSF50182">
    <property type="entry name" value="Sm-like ribonucleoproteins"/>
    <property type="match status" value="1"/>
</dbReference>
<feature type="transmembrane region" description="Helical" evidence="7">
    <location>
        <begin position="174"/>
        <end position="197"/>
    </location>
</feature>
<evidence type="ECO:0000256" key="1">
    <source>
        <dbReference type="ARBA" id="ARBA00004651"/>
    </source>
</evidence>
<dbReference type="InterPro" id="IPR010920">
    <property type="entry name" value="LSM_dom_sf"/>
</dbReference>